<evidence type="ECO:0000313" key="4">
    <source>
        <dbReference type="Proteomes" id="UP000325466"/>
    </source>
</evidence>
<accession>A0A059MQJ8</accession>
<dbReference type="EMBL" id="CP106982">
    <property type="protein sequence ID" value="UYF91711.1"/>
    <property type="molecule type" value="Genomic_DNA"/>
</dbReference>
<dbReference type="KEGG" id="rav:AAT18_14750"/>
<feature type="region of interest" description="Disordered" evidence="1">
    <location>
        <begin position="78"/>
        <end position="106"/>
    </location>
</feature>
<reference evidence="3" key="3">
    <citation type="submission" date="2022-09" db="EMBL/GenBank/DDBJ databases">
        <title>The genome sequence of Rhodococcus aetherivorans N1.</title>
        <authorList>
            <person name="Jiang W."/>
        </authorList>
    </citation>
    <scope>NUCLEOTIDE SEQUENCE</scope>
    <source>
        <strain evidence="3">N1</strain>
    </source>
</reference>
<reference evidence="2 4" key="1">
    <citation type="journal article" date="2018" name="Biodegradation">
        <title>1,4-Dioxane degradation characteristics of Rhodococcus aetherivorans JCM 14343.</title>
        <authorList>
            <person name="Inoue D."/>
            <person name="Tsunoda T."/>
            <person name="Yamamoto N."/>
            <person name="Ike M."/>
            <person name="Sei K."/>
        </authorList>
    </citation>
    <scope>NUCLEOTIDE SEQUENCE [LARGE SCALE GENOMIC DNA]</scope>
    <source>
        <strain evidence="2 4">JCM 14343</strain>
    </source>
</reference>
<accession>N1M8S7</accession>
<dbReference type="AlphaFoldDB" id="A0A059MQJ8"/>
<keyword evidence="4" id="KW-1185">Reference proteome</keyword>
<accession>A0A0F6VJP3</accession>
<evidence type="ECO:0000313" key="2">
    <source>
        <dbReference type="EMBL" id="GES36718.1"/>
    </source>
</evidence>
<dbReference type="RefSeq" id="WP_006941121.1">
    <property type="nucleotide sequence ID" value="NZ_BAAAYP010000003.1"/>
</dbReference>
<protein>
    <submittedName>
        <fullName evidence="3">Uncharacterized protein</fullName>
    </submittedName>
</protein>
<evidence type="ECO:0000313" key="5">
    <source>
        <dbReference type="Proteomes" id="UP001163947"/>
    </source>
</evidence>
<reference evidence="2" key="2">
    <citation type="submission" date="2019-10" db="EMBL/GenBank/DDBJ databases">
        <title>Draft genome sequence of Rhodococcus aetherivorans JCM 14343.</title>
        <authorList>
            <person name="Inoue D."/>
            <person name="Nakazawa M."/>
            <person name="Yamamoto N."/>
            <person name="Sei K."/>
            <person name="Ike M."/>
        </authorList>
    </citation>
    <scope>NUCLEOTIDE SEQUENCE</scope>
    <source>
        <strain evidence="2">JCM 14343</strain>
    </source>
</reference>
<dbReference type="EMBL" id="BLAH01000073">
    <property type="protein sequence ID" value="GES36718.1"/>
    <property type="molecule type" value="Genomic_DNA"/>
</dbReference>
<dbReference type="Proteomes" id="UP001163947">
    <property type="component" value="Chromosome"/>
</dbReference>
<proteinExistence type="predicted"/>
<sequence length="106" mass="11127">MADEQSFWESHRTMARLARDAERFAVHLPLVGRVGIPRPDQLAYFAGLAALVALDLIEWPVAVAIAAGQVVVTEHNHRGAAASMHRPGTPTAAGAGTATTSAEATT</sequence>
<dbReference type="GeneID" id="83621599"/>
<gene>
    <name evidence="3" type="ORF">OCS65_14240</name>
    <name evidence="2" type="ORF">RAJCM14343_1970</name>
</gene>
<evidence type="ECO:0000256" key="1">
    <source>
        <dbReference type="SAM" id="MobiDB-lite"/>
    </source>
</evidence>
<feature type="compositionally biased region" description="Low complexity" evidence="1">
    <location>
        <begin position="88"/>
        <end position="106"/>
    </location>
</feature>
<name>A0A059MQJ8_9NOCA</name>
<organism evidence="3 5">
    <name type="scientific">Rhodococcus aetherivorans</name>
    <dbReference type="NCBI Taxonomy" id="191292"/>
    <lineage>
        <taxon>Bacteria</taxon>
        <taxon>Bacillati</taxon>
        <taxon>Actinomycetota</taxon>
        <taxon>Actinomycetes</taxon>
        <taxon>Mycobacteriales</taxon>
        <taxon>Nocardiaceae</taxon>
        <taxon>Rhodococcus</taxon>
    </lineage>
</organism>
<dbReference type="Proteomes" id="UP000325466">
    <property type="component" value="Unassembled WGS sequence"/>
</dbReference>
<evidence type="ECO:0000313" key="3">
    <source>
        <dbReference type="EMBL" id="UYF91711.1"/>
    </source>
</evidence>